<evidence type="ECO:0000313" key="4">
    <source>
        <dbReference type="EMBL" id="KAK3238663.1"/>
    </source>
</evidence>
<accession>A0AAE0BL91</accession>
<name>A0AAE0BL91_9CHLO</name>
<evidence type="ECO:0000313" key="5">
    <source>
        <dbReference type="Proteomes" id="UP001190700"/>
    </source>
</evidence>
<dbReference type="EMBL" id="LGRX02034149">
    <property type="protein sequence ID" value="KAK3238663.1"/>
    <property type="molecule type" value="Genomic_DNA"/>
</dbReference>
<keyword evidence="2" id="KW-1133">Transmembrane helix</keyword>
<sequence length="231" mass="25325">MSISINALPLRISRAQYTSVSAKRNVAASLRAPSRKSAARSLRTVVRAEDGDAAPQSDDTDFEAKLNALKGKKGAKREKREAQAAKKGGMGAAPMQDVKDMDFSDEVVFWEGKPATGDLAVNVALGATLLWLPLTLASIGRYAFLKYKFTDKRVIIESTSPLETSTSEVAYSQVKDVISIGRGVGLWGDMVITLQNGEKLELRSLERFKEFETYIRERMPKVQGDADTSTF</sequence>
<dbReference type="PANTHER" id="PTHR35688">
    <property type="entry name" value="NAD(P)-LINKED OXIDOREDUCTASE SUPERFAMILY PROTEIN"/>
    <property type="match status" value="1"/>
</dbReference>
<keyword evidence="5" id="KW-1185">Reference proteome</keyword>
<dbReference type="AlphaFoldDB" id="A0AAE0BL91"/>
<feature type="transmembrane region" description="Helical" evidence="2">
    <location>
        <begin position="119"/>
        <end position="144"/>
    </location>
</feature>
<dbReference type="Pfam" id="PF03703">
    <property type="entry name" value="bPH_2"/>
    <property type="match status" value="1"/>
</dbReference>
<feature type="domain" description="YdbS-like PH" evidence="3">
    <location>
        <begin position="142"/>
        <end position="215"/>
    </location>
</feature>
<dbReference type="InterPro" id="IPR005182">
    <property type="entry name" value="YdbS-like_PH"/>
</dbReference>
<protein>
    <recommendedName>
        <fullName evidence="3">YdbS-like PH domain-containing protein</fullName>
    </recommendedName>
</protein>
<evidence type="ECO:0000259" key="3">
    <source>
        <dbReference type="Pfam" id="PF03703"/>
    </source>
</evidence>
<keyword evidence="2" id="KW-0812">Transmembrane</keyword>
<evidence type="ECO:0000256" key="1">
    <source>
        <dbReference type="SAM" id="MobiDB-lite"/>
    </source>
</evidence>
<dbReference type="PANTHER" id="PTHR35688:SF2">
    <property type="entry name" value="NAD(P)-LINKED OXIDOREDUCTASE SUPERFAMILY PROTEIN"/>
    <property type="match status" value="1"/>
</dbReference>
<evidence type="ECO:0000256" key="2">
    <source>
        <dbReference type="SAM" id="Phobius"/>
    </source>
</evidence>
<keyword evidence="2" id="KW-0472">Membrane</keyword>
<comment type="caution">
    <text evidence="4">The sequence shown here is derived from an EMBL/GenBank/DDBJ whole genome shotgun (WGS) entry which is preliminary data.</text>
</comment>
<gene>
    <name evidence="4" type="ORF">CYMTET_51342</name>
</gene>
<organism evidence="4 5">
    <name type="scientific">Cymbomonas tetramitiformis</name>
    <dbReference type="NCBI Taxonomy" id="36881"/>
    <lineage>
        <taxon>Eukaryota</taxon>
        <taxon>Viridiplantae</taxon>
        <taxon>Chlorophyta</taxon>
        <taxon>Pyramimonadophyceae</taxon>
        <taxon>Pyramimonadales</taxon>
        <taxon>Pyramimonadaceae</taxon>
        <taxon>Cymbomonas</taxon>
    </lineage>
</organism>
<proteinExistence type="predicted"/>
<dbReference type="Proteomes" id="UP001190700">
    <property type="component" value="Unassembled WGS sequence"/>
</dbReference>
<feature type="region of interest" description="Disordered" evidence="1">
    <location>
        <begin position="73"/>
        <end position="95"/>
    </location>
</feature>
<reference evidence="4 5" key="1">
    <citation type="journal article" date="2015" name="Genome Biol. Evol.">
        <title>Comparative Genomics of a Bacterivorous Green Alga Reveals Evolutionary Causalities and Consequences of Phago-Mixotrophic Mode of Nutrition.</title>
        <authorList>
            <person name="Burns J.A."/>
            <person name="Paasch A."/>
            <person name="Narechania A."/>
            <person name="Kim E."/>
        </authorList>
    </citation>
    <scope>NUCLEOTIDE SEQUENCE [LARGE SCALE GENOMIC DNA]</scope>
    <source>
        <strain evidence="4 5">PLY_AMNH</strain>
    </source>
</reference>